<protein>
    <recommendedName>
        <fullName evidence="3">Mobilization protein</fullName>
    </recommendedName>
</protein>
<evidence type="ECO:0008006" key="3">
    <source>
        <dbReference type="Google" id="ProtNLM"/>
    </source>
</evidence>
<reference evidence="2" key="1">
    <citation type="journal article" date="2011" name="Appl. Environ. Microbiol.">
        <title>Common ancestry and novel genetic traits of Francisella novicida-like isolates from North America and Australia as revealed by comparative genomic analyses.</title>
        <authorList>
            <person name="Siddaramappa S."/>
            <person name="Challacombe J.F."/>
            <person name="Petersen J.M."/>
            <person name="Pillai S."/>
            <person name="Hogg G."/>
            <person name="Kuske C.R."/>
        </authorList>
    </citation>
    <scope>NUCLEOTIDE SEQUENCE [LARGE SCALE GENOMIC DNA]</scope>
    <source>
        <strain evidence="2">3523</strain>
    </source>
</reference>
<sequence>MISKKSLIEQGNITKEKILSYLAEYKYSTPRTISSALNIKYPTVVAALNRYIKQEIINEHKVPAPREKVVGISWLGLCELGITERNKVFHPSRFNERTLIHWLQCQNYATLKRNKGIECIPAPNDKIGVRGKGRVDLIETVKISDTQNVNIGIEVERTPKTLNRYMEIWGGHIEAIQKNQLAGIKYILTSKQSEVVKKIFDKTHEVVTPDKRKLNFELYKNRFKFIINHHL</sequence>
<evidence type="ECO:0000313" key="2">
    <source>
        <dbReference type="Proteomes" id="UP000008303"/>
    </source>
</evidence>
<dbReference type="Proteomes" id="UP000008303">
    <property type="component" value="Chromosome"/>
</dbReference>
<accession>F4BK78</accession>
<dbReference type="AlphaFoldDB" id="F4BK78"/>
<dbReference type="HOGENOM" id="CLU_1198359_0_0_6"/>
<evidence type="ECO:0000313" key="1">
    <source>
        <dbReference type="EMBL" id="AEB28572.1"/>
    </source>
</evidence>
<dbReference type="PATRIC" id="fig|676032.3.peg.718"/>
<proteinExistence type="predicted"/>
<dbReference type="KEGG" id="fcn:FN3523_0715"/>
<gene>
    <name evidence="1" type="ordered locus">FN3523_0715</name>
</gene>
<dbReference type="RefSeq" id="WP_014548024.1">
    <property type="nucleotide sequence ID" value="NC_017449.1"/>
</dbReference>
<dbReference type="EMBL" id="CP002558">
    <property type="protein sequence ID" value="AEB28572.1"/>
    <property type="molecule type" value="Genomic_DNA"/>
</dbReference>
<organism evidence="1 2">
    <name type="scientific">Francisella hispaniensis</name>
    <dbReference type="NCBI Taxonomy" id="622488"/>
    <lineage>
        <taxon>Bacteria</taxon>
        <taxon>Pseudomonadati</taxon>
        <taxon>Pseudomonadota</taxon>
        <taxon>Gammaproteobacteria</taxon>
        <taxon>Thiotrichales</taxon>
        <taxon>Francisellaceae</taxon>
        <taxon>Francisella</taxon>
    </lineage>
</organism>
<name>F4BK78_9GAMM</name>